<organism evidence="7 8">
    <name type="scientific">Fodinibius salsisoli</name>
    <dbReference type="NCBI Taxonomy" id="2820877"/>
    <lineage>
        <taxon>Bacteria</taxon>
        <taxon>Pseudomonadati</taxon>
        <taxon>Balneolota</taxon>
        <taxon>Balneolia</taxon>
        <taxon>Balneolales</taxon>
        <taxon>Balneolaceae</taxon>
        <taxon>Fodinibius</taxon>
    </lineage>
</organism>
<feature type="transmembrane region" description="Helical" evidence="6">
    <location>
        <begin position="147"/>
        <end position="167"/>
    </location>
</feature>
<keyword evidence="3 6" id="KW-1133">Transmembrane helix</keyword>
<evidence type="ECO:0000256" key="4">
    <source>
        <dbReference type="ARBA" id="ARBA00023136"/>
    </source>
</evidence>
<dbReference type="Proteomes" id="UP001207918">
    <property type="component" value="Unassembled WGS sequence"/>
</dbReference>
<feature type="transmembrane region" description="Helical" evidence="6">
    <location>
        <begin position="31"/>
        <end position="47"/>
    </location>
</feature>
<feature type="transmembrane region" description="Helical" evidence="6">
    <location>
        <begin position="7"/>
        <end position="25"/>
    </location>
</feature>
<name>A0ABT3PQ10_9BACT</name>
<proteinExistence type="predicted"/>
<dbReference type="PANTHER" id="PTHR10361">
    <property type="entry name" value="SODIUM-BILE ACID COTRANSPORTER"/>
    <property type="match status" value="1"/>
</dbReference>
<comment type="caution">
    <text evidence="7">The sequence shown here is derived from an EMBL/GenBank/DDBJ whole genome shotgun (WGS) entry which is preliminary data.</text>
</comment>
<feature type="transmembrane region" description="Helical" evidence="6">
    <location>
        <begin position="118"/>
        <end position="141"/>
    </location>
</feature>
<evidence type="ECO:0000256" key="3">
    <source>
        <dbReference type="ARBA" id="ARBA00022989"/>
    </source>
</evidence>
<feature type="transmembrane region" description="Helical" evidence="6">
    <location>
        <begin position="174"/>
        <end position="191"/>
    </location>
</feature>
<dbReference type="InterPro" id="IPR038770">
    <property type="entry name" value="Na+/solute_symporter_sf"/>
</dbReference>
<feature type="region of interest" description="Disordered" evidence="5">
    <location>
        <begin position="359"/>
        <end position="379"/>
    </location>
</feature>
<feature type="transmembrane region" description="Helical" evidence="6">
    <location>
        <begin position="211"/>
        <end position="231"/>
    </location>
</feature>
<evidence type="ECO:0000313" key="7">
    <source>
        <dbReference type="EMBL" id="MCW9707952.1"/>
    </source>
</evidence>
<feature type="transmembrane region" description="Helical" evidence="6">
    <location>
        <begin position="243"/>
        <end position="262"/>
    </location>
</feature>
<feature type="transmembrane region" description="Helical" evidence="6">
    <location>
        <begin position="268"/>
        <end position="291"/>
    </location>
</feature>
<accession>A0ABT3PQ10</accession>
<comment type="subcellular location">
    <subcellularLocation>
        <location evidence="1">Membrane</location>
        <topology evidence="1">Multi-pass membrane protein</topology>
    </subcellularLocation>
</comment>
<dbReference type="EMBL" id="JAGGJA010000009">
    <property type="protein sequence ID" value="MCW9707952.1"/>
    <property type="molecule type" value="Genomic_DNA"/>
</dbReference>
<evidence type="ECO:0000313" key="8">
    <source>
        <dbReference type="Proteomes" id="UP001207918"/>
    </source>
</evidence>
<evidence type="ECO:0000256" key="2">
    <source>
        <dbReference type="ARBA" id="ARBA00022692"/>
    </source>
</evidence>
<evidence type="ECO:0000256" key="6">
    <source>
        <dbReference type="SAM" id="Phobius"/>
    </source>
</evidence>
<dbReference type="PANTHER" id="PTHR10361:SF28">
    <property type="entry name" value="P3 PROTEIN-RELATED"/>
    <property type="match status" value="1"/>
</dbReference>
<feature type="transmembrane region" description="Helical" evidence="6">
    <location>
        <begin position="59"/>
        <end position="76"/>
    </location>
</feature>
<gene>
    <name evidence="7" type="ORF">J6I44_13880</name>
</gene>
<keyword evidence="2 6" id="KW-0812">Transmembrane</keyword>
<reference evidence="7 8" key="1">
    <citation type="submission" date="2021-03" db="EMBL/GenBank/DDBJ databases">
        <title>Aliifodinibius sp. nov., a new bacterium isolated from saline soil.</title>
        <authorList>
            <person name="Galisteo C."/>
            <person name="De La Haba R."/>
            <person name="Sanchez-Porro C."/>
            <person name="Ventosa A."/>
        </authorList>
    </citation>
    <scope>NUCLEOTIDE SEQUENCE [LARGE SCALE GENOMIC DNA]</scope>
    <source>
        <strain evidence="7 8">1BSP15-2V2</strain>
    </source>
</reference>
<protein>
    <submittedName>
        <fullName evidence="7">Bile acid:sodium symporter family protein</fullName>
    </submittedName>
</protein>
<keyword evidence="4 6" id="KW-0472">Membrane</keyword>
<dbReference type="InterPro" id="IPR004710">
    <property type="entry name" value="Bilac:Na_transpt"/>
</dbReference>
<feature type="transmembrane region" description="Helical" evidence="6">
    <location>
        <begin position="88"/>
        <end position="106"/>
    </location>
</feature>
<evidence type="ECO:0000256" key="5">
    <source>
        <dbReference type="SAM" id="MobiDB-lite"/>
    </source>
</evidence>
<keyword evidence="8" id="KW-1185">Reference proteome</keyword>
<sequence>MQTFYRALLYLSGCFFLAILIALVAGFGAGVIGPLTIAMFVALALGVRSTDTLFKSFSFSIWIFASVSLAMFYPAMIVEVGGFDTSQLIVPLIQLIMFGMGTQLSLSDFKGVLKRPRGVLVGMACQFTIMPLVGISLALTFGFPAEIAAGVVLIGSCPGGVASNVMAFIAEADLALSISLTAVATMVSPFVTPMLMQLLAGQFVPIDALGMMWSILNMIILPIVLGLIFNHFLHGKAKWLDDIMPVVSMVGIAVIITVITAAGRDSLVSIGLLLVLAAIIHNAVGYFLGYWGGRMLGMDEKSCRTIALEVGMQNGGMASGLAAEMGKIATVGLAPAVFGPWMNVSGSTLANWWRRKALKKEGSEQSPQAEPTPTVSESK</sequence>
<dbReference type="Pfam" id="PF01758">
    <property type="entry name" value="SBF"/>
    <property type="match status" value="1"/>
</dbReference>
<dbReference type="InterPro" id="IPR002657">
    <property type="entry name" value="BilAc:Na_symport/Acr3"/>
</dbReference>
<dbReference type="Gene3D" id="1.20.1530.20">
    <property type="match status" value="1"/>
</dbReference>
<feature type="compositionally biased region" description="Polar residues" evidence="5">
    <location>
        <begin position="364"/>
        <end position="379"/>
    </location>
</feature>
<evidence type="ECO:0000256" key="1">
    <source>
        <dbReference type="ARBA" id="ARBA00004141"/>
    </source>
</evidence>
<dbReference type="RefSeq" id="WP_265766738.1">
    <property type="nucleotide sequence ID" value="NZ_JAGGJA010000009.1"/>
</dbReference>